<dbReference type="GO" id="GO:0009986">
    <property type="term" value="C:cell surface"/>
    <property type="evidence" value="ECO:0007669"/>
    <property type="project" value="TreeGrafter"/>
</dbReference>
<dbReference type="Gene3D" id="3.20.20.80">
    <property type="entry name" value="Glycosidases"/>
    <property type="match status" value="1"/>
</dbReference>
<dbReference type="STRING" id="1043003.A0A074W4N5"/>
<dbReference type="RefSeq" id="XP_040874560.1">
    <property type="nucleotide sequence ID" value="XM_041023908.1"/>
</dbReference>
<keyword evidence="25" id="KW-1185">Reference proteome</keyword>
<evidence type="ECO:0000256" key="4">
    <source>
        <dbReference type="ARBA" id="ARBA00008773"/>
    </source>
</evidence>
<keyword evidence="9" id="KW-0964">Secreted</keyword>
<evidence type="ECO:0000256" key="7">
    <source>
        <dbReference type="ARBA" id="ARBA00022475"/>
    </source>
</evidence>
<reference evidence="24 25" key="1">
    <citation type="journal article" date="2014" name="BMC Genomics">
        <title>Genome sequencing of four Aureobasidium pullulans varieties: biotechnological potential, stress tolerance, and description of new species.</title>
        <authorList>
            <person name="Gostin Ar C."/>
            <person name="Ohm R.A."/>
            <person name="Kogej T."/>
            <person name="Sonjak S."/>
            <person name="Turk M."/>
            <person name="Zajc J."/>
            <person name="Zalar P."/>
            <person name="Grube M."/>
            <person name="Sun H."/>
            <person name="Han J."/>
            <person name="Sharma A."/>
            <person name="Chiniquy J."/>
            <person name="Ngan C.Y."/>
            <person name="Lipzen A."/>
            <person name="Barry K."/>
            <person name="Grigoriev I.V."/>
            <person name="Gunde-Cimerman N."/>
        </authorList>
    </citation>
    <scope>NUCLEOTIDE SEQUENCE [LARGE SCALE GENOMIC DNA]</scope>
    <source>
        <strain evidence="24 25">CBS 110374</strain>
    </source>
</reference>
<feature type="signal peptide" evidence="23">
    <location>
        <begin position="1"/>
        <end position="18"/>
    </location>
</feature>
<dbReference type="GeneID" id="63917281"/>
<keyword evidence="12 24" id="KW-0378">Hydrolase</keyword>
<dbReference type="GO" id="GO:0098552">
    <property type="term" value="C:side of membrane"/>
    <property type="evidence" value="ECO:0007669"/>
    <property type="project" value="UniProtKB-KW"/>
</dbReference>
<dbReference type="Pfam" id="PF00332">
    <property type="entry name" value="Glyco_hydro_17"/>
    <property type="match status" value="1"/>
</dbReference>
<proteinExistence type="inferred from homology"/>
<evidence type="ECO:0000313" key="24">
    <source>
        <dbReference type="EMBL" id="KEQ57536.1"/>
    </source>
</evidence>
<keyword evidence="8" id="KW-0134">Cell wall</keyword>
<dbReference type="Proteomes" id="UP000030672">
    <property type="component" value="Unassembled WGS sequence"/>
</dbReference>
<organism evidence="24 25">
    <name type="scientific">Aureobasidium melanogenum (strain CBS 110374)</name>
    <name type="common">Aureobasidium pullulans var. melanogenum</name>
    <dbReference type="NCBI Taxonomy" id="1043003"/>
    <lineage>
        <taxon>Eukaryota</taxon>
        <taxon>Fungi</taxon>
        <taxon>Dikarya</taxon>
        <taxon>Ascomycota</taxon>
        <taxon>Pezizomycotina</taxon>
        <taxon>Dothideomycetes</taxon>
        <taxon>Dothideomycetidae</taxon>
        <taxon>Dothideales</taxon>
        <taxon>Saccotheciaceae</taxon>
        <taxon>Aureobasidium</taxon>
    </lineage>
</organism>
<dbReference type="GO" id="GO:0071555">
    <property type="term" value="P:cell wall organization"/>
    <property type="evidence" value="ECO:0007669"/>
    <property type="project" value="UniProtKB-KW"/>
</dbReference>
<keyword evidence="18" id="KW-0624">Polysaccharide degradation</keyword>
<dbReference type="PANTHER" id="PTHR16631:SF13">
    <property type="entry name" value="GLUCAN ENDO-1,3-BETA-GLUCOSIDASE EGLC-RELATED"/>
    <property type="match status" value="1"/>
</dbReference>
<comment type="similarity">
    <text evidence="4 22">Belongs to the glycosyl hydrolase 17 family.</text>
</comment>
<evidence type="ECO:0000256" key="23">
    <source>
        <dbReference type="SAM" id="SignalP"/>
    </source>
</evidence>
<keyword evidence="10" id="KW-0336">GPI-anchor</keyword>
<protein>
    <recommendedName>
        <fullName evidence="6">Probable glucan endo-1,3-beta-glucosidase eglC</fullName>
        <ecNumber evidence="5">3.2.1.39</ecNumber>
    </recommendedName>
    <alternativeName>
        <fullName evidence="20">Endo-1,3-beta-glucanase eglC</fullName>
    </alternativeName>
    <alternativeName>
        <fullName evidence="21">Laminarinase eglC</fullName>
    </alternativeName>
</protein>
<evidence type="ECO:0000256" key="14">
    <source>
        <dbReference type="ARBA" id="ARBA00023180"/>
    </source>
</evidence>
<evidence type="ECO:0000256" key="5">
    <source>
        <dbReference type="ARBA" id="ARBA00012780"/>
    </source>
</evidence>
<keyword evidence="14" id="KW-0325">Glycoprotein</keyword>
<dbReference type="AlphaFoldDB" id="A0A074W4N5"/>
<keyword evidence="7" id="KW-1003">Cell membrane</keyword>
<evidence type="ECO:0000256" key="9">
    <source>
        <dbReference type="ARBA" id="ARBA00022525"/>
    </source>
</evidence>
<evidence type="ECO:0000256" key="3">
    <source>
        <dbReference type="ARBA" id="ARBA00004609"/>
    </source>
</evidence>
<dbReference type="InterPro" id="IPR000490">
    <property type="entry name" value="Glyco_hydro_17"/>
</dbReference>
<evidence type="ECO:0000256" key="13">
    <source>
        <dbReference type="ARBA" id="ARBA00023136"/>
    </source>
</evidence>
<dbReference type="HOGENOM" id="CLU_028820_0_0_1"/>
<name>A0A074W4N5_AURM1</name>
<dbReference type="GO" id="GO:0042973">
    <property type="term" value="F:glucan endo-1,3-beta-D-glucosidase activity"/>
    <property type="evidence" value="ECO:0007669"/>
    <property type="project" value="UniProtKB-EC"/>
</dbReference>
<keyword evidence="15" id="KW-0119">Carbohydrate metabolism</keyword>
<feature type="chain" id="PRO_5001701152" description="Probable glucan endo-1,3-beta-glucosidase eglC" evidence="23">
    <location>
        <begin position="19"/>
        <end position="376"/>
    </location>
</feature>
<evidence type="ECO:0000313" key="25">
    <source>
        <dbReference type="Proteomes" id="UP000030672"/>
    </source>
</evidence>
<evidence type="ECO:0000256" key="16">
    <source>
        <dbReference type="ARBA" id="ARBA00023288"/>
    </source>
</evidence>
<sequence length="376" mass="40980">MRFLILQAIFTIANTALANYQGFNYAAQGNDYASFHNQFSLSRFLSENGTFSSARLYTMIQEGTDTSVIEAIPAAKATQTKLLLGLWASVDADSFSKELHALDSAMNTYGQDLRDIVIGISVGSEDLYRSSVLGASKDSGAGQDISVLLGYIQQVRDKLEHSVLHDIPVGHVDTLDAYTNHTNSQILEAVDFIGLNIFPYFNQDQATSVDAAADSFWKAYESMLPLSLGKSVWITETGWPTVDPSKTGGASPGVENAAKYWSKVACELQARCINFWWYILADPAQMPFFGVTNLRESPSGSALYNLDCGGSANCSNTRTAASVSMTSKISTLYQTSNGASPARSSVCWIRGQSHCKNRWTKVDYAADSVDTICHIH</sequence>
<evidence type="ECO:0000256" key="19">
    <source>
        <dbReference type="ARBA" id="ARBA00025152"/>
    </source>
</evidence>
<dbReference type="GO" id="GO:0009277">
    <property type="term" value="C:fungal-type cell wall"/>
    <property type="evidence" value="ECO:0007669"/>
    <property type="project" value="TreeGrafter"/>
</dbReference>
<dbReference type="EC" id="3.2.1.39" evidence="5"/>
<evidence type="ECO:0000256" key="10">
    <source>
        <dbReference type="ARBA" id="ARBA00022622"/>
    </source>
</evidence>
<evidence type="ECO:0000256" key="21">
    <source>
        <dbReference type="ARBA" id="ARBA00032906"/>
    </source>
</evidence>
<evidence type="ECO:0000256" key="6">
    <source>
        <dbReference type="ARBA" id="ARBA00019762"/>
    </source>
</evidence>
<dbReference type="InterPro" id="IPR017853">
    <property type="entry name" value="GH"/>
</dbReference>
<keyword evidence="11 23" id="KW-0732">Signal</keyword>
<evidence type="ECO:0000256" key="17">
    <source>
        <dbReference type="ARBA" id="ARBA00023316"/>
    </source>
</evidence>
<comment type="subcellular location">
    <subcellularLocation>
        <location evidence="3">Cell membrane</location>
        <topology evidence="3">Lipid-anchor</topology>
        <topology evidence="3">GPI-anchor</topology>
    </subcellularLocation>
    <subcellularLocation>
        <location evidence="2">Secreted</location>
        <location evidence="2">Cell wall</location>
    </subcellularLocation>
</comment>
<dbReference type="EMBL" id="KL584896">
    <property type="protein sequence ID" value="KEQ57536.1"/>
    <property type="molecule type" value="Genomic_DNA"/>
</dbReference>
<evidence type="ECO:0000256" key="2">
    <source>
        <dbReference type="ARBA" id="ARBA00004191"/>
    </source>
</evidence>
<dbReference type="GO" id="GO:0005576">
    <property type="term" value="C:extracellular region"/>
    <property type="evidence" value="ECO:0007669"/>
    <property type="project" value="TreeGrafter"/>
</dbReference>
<dbReference type="SUPFAM" id="SSF51445">
    <property type="entry name" value="(Trans)glycosidases"/>
    <property type="match status" value="1"/>
</dbReference>
<comment type="function">
    <text evidence="19">Glucanases play a role in cell expansion during growth, in cell-cell fusion during mating, and in spore release during sporulation. This enzyme may be involved in beta-glucan degradation and also function biosynthetically as a transglycosylase.</text>
</comment>
<accession>A0A074W4N5</accession>
<evidence type="ECO:0000256" key="20">
    <source>
        <dbReference type="ARBA" id="ARBA00032134"/>
    </source>
</evidence>
<keyword evidence="16" id="KW-0449">Lipoprotein</keyword>
<evidence type="ECO:0000256" key="12">
    <source>
        <dbReference type="ARBA" id="ARBA00022801"/>
    </source>
</evidence>
<evidence type="ECO:0000256" key="11">
    <source>
        <dbReference type="ARBA" id="ARBA00022729"/>
    </source>
</evidence>
<dbReference type="GO" id="GO:0005886">
    <property type="term" value="C:plasma membrane"/>
    <property type="evidence" value="ECO:0007669"/>
    <property type="project" value="UniProtKB-SubCell"/>
</dbReference>
<keyword evidence="13" id="KW-0472">Membrane</keyword>
<comment type="catalytic activity">
    <reaction evidence="1">
        <text>Hydrolysis of (1-&gt;3)-beta-D-glucosidic linkages in (1-&gt;3)-beta-D-glucans.</text>
        <dbReference type="EC" id="3.2.1.39"/>
    </reaction>
</comment>
<gene>
    <name evidence="24" type="ORF">M437DRAFT_61289</name>
</gene>
<evidence type="ECO:0000256" key="15">
    <source>
        <dbReference type="ARBA" id="ARBA00023277"/>
    </source>
</evidence>
<dbReference type="PANTHER" id="PTHR16631">
    <property type="entry name" value="GLUCAN 1,3-BETA-GLUCOSIDASE"/>
    <property type="match status" value="1"/>
</dbReference>
<evidence type="ECO:0000256" key="22">
    <source>
        <dbReference type="RuleBase" id="RU004335"/>
    </source>
</evidence>
<evidence type="ECO:0000256" key="8">
    <source>
        <dbReference type="ARBA" id="ARBA00022512"/>
    </source>
</evidence>
<dbReference type="InterPro" id="IPR050732">
    <property type="entry name" value="Beta-glucan_modifiers"/>
</dbReference>
<dbReference type="GO" id="GO:0000272">
    <property type="term" value="P:polysaccharide catabolic process"/>
    <property type="evidence" value="ECO:0007669"/>
    <property type="project" value="UniProtKB-KW"/>
</dbReference>
<evidence type="ECO:0000256" key="18">
    <source>
        <dbReference type="ARBA" id="ARBA00023326"/>
    </source>
</evidence>
<evidence type="ECO:0000256" key="1">
    <source>
        <dbReference type="ARBA" id="ARBA00000382"/>
    </source>
</evidence>
<keyword evidence="17" id="KW-0961">Cell wall biogenesis/degradation</keyword>